<dbReference type="PANTHER" id="PTHR38459">
    <property type="entry name" value="PROPHAGE BACTOPRENOL-LINKED GLUCOSE TRANSLOCASE HOMOLOG"/>
    <property type="match status" value="1"/>
</dbReference>
<sequence>MQRSERRVVARQFIRYALVGLASNAVLFVIYLLMVWLGASPKLAMSLVYLVGVAQTFVFNKGWTFAHSGPSDQAFPRYVALYAFGYVTNWCLIELLVYRLGWPHQAVMGGLIVVMALFFFVGLKFWVFRPVVGNAGGRT</sequence>
<dbReference type="InParanoid" id="A0A4R6QU27"/>
<dbReference type="GO" id="GO:0005886">
    <property type="term" value="C:plasma membrane"/>
    <property type="evidence" value="ECO:0007669"/>
    <property type="project" value="TreeGrafter"/>
</dbReference>
<dbReference type="InterPro" id="IPR007267">
    <property type="entry name" value="GtrA_DPMS_TM"/>
</dbReference>
<feature type="domain" description="GtrA/DPMS transmembrane" evidence="7">
    <location>
        <begin position="15"/>
        <end position="128"/>
    </location>
</feature>
<dbReference type="GO" id="GO:0000271">
    <property type="term" value="P:polysaccharide biosynthetic process"/>
    <property type="evidence" value="ECO:0007669"/>
    <property type="project" value="InterPro"/>
</dbReference>
<dbReference type="EMBL" id="SNXS01000001">
    <property type="protein sequence ID" value="TDP74633.1"/>
    <property type="molecule type" value="Genomic_DNA"/>
</dbReference>
<feature type="transmembrane region" description="Helical" evidence="6">
    <location>
        <begin position="106"/>
        <end position="128"/>
    </location>
</feature>
<feature type="transmembrane region" description="Helical" evidence="6">
    <location>
        <begin position="12"/>
        <end position="37"/>
    </location>
</feature>
<protein>
    <submittedName>
        <fullName evidence="8">Putative flippase GtrA</fullName>
    </submittedName>
</protein>
<keyword evidence="3 6" id="KW-0812">Transmembrane</keyword>
<evidence type="ECO:0000256" key="2">
    <source>
        <dbReference type="ARBA" id="ARBA00009399"/>
    </source>
</evidence>
<dbReference type="OrthoDB" id="5772132at2"/>
<evidence type="ECO:0000256" key="6">
    <source>
        <dbReference type="SAM" id="Phobius"/>
    </source>
</evidence>
<keyword evidence="9" id="KW-1185">Reference proteome</keyword>
<organism evidence="8 9">
    <name type="scientific">Roseateles toxinivorans</name>
    <dbReference type="NCBI Taxonomy" id="270368"/>
    <lineage>
        <taxon>Bacteria</taxon>
        <taxon>Pseudomonadati</taxon>
        <taxon>Pseudomonadota</taxon>
        <taxon>Betaproteobacteria</taxon>
        <taxon>Burkholderiales</taxon>
        <taxon>Sphaerotilaceae</taxon>
        <taxon>Roseateles</taxon>
    </lineage>
</organism>
<evidence type="ECO:0000256" key="1">
    <source>
        <dbReference type="ARBA" id="ARBA00004141"/>
    </source>
</evidence>
<evidence type="ECO:0000256" key="4">
    <source>
        <dbReference type="ARBA" id="ARBA00022989"/>
    </source>
</evidence>
<dbReference type="InterPro" id="IPR051401">
    <property type="entry name" value="GtrA_CellWall_Glycosyl"/>
</dbReference>
<gene>
    <name evidence="8" type="ORF">DES47_101696</name>
</gene>
<keyword evidence="4 6" id="KW-1133">Transmembrane helix</keyword>
<evidence type="ECO:0000256" key="3">
    <source>
        <dbReference type="ARBA" id="ARBA00022692"/>
    </source>
</evidence>
<comment type="similarity">
    <text evidence="2">Belongs to the GtrA family.</text>
</comment>
<dbReference type="Proteomes" id="UP000295361">
    <property type="component" value="Unassembled WGS sequence"/>
</dbReference>
<proteinExistence type="inferred from homology"/>
<feature type="transmembrane region" description="Helical" evidence="6">
    <location>
        <begin position="43"/>
        <end position="59"/>
    </location>
</feature>
<dbReference type="PANTHER" id="PTHR38459:SF1">
    <property type="entry name" value="PROPHAGE BACTOPRENOL-LINKED GLUCOSE TRANSLOCASE HOMOLOG"/>
    <property type="match status" value="1"/>
</dbReference>
<evidence type="ECO:0000256" key="5">
    <source>
        <dbReference type="ARBA" id="ARBA00023136"/>
    </source>
</evidence>
<dbReference type="RefSeq" id="WP_133699245.1">
    <property type="nucleotide sequence ID" value="NZ_SNXS01000001.1"/>
</dbReference>
<name>A0A4R6QU27_9BURK</name>
<dbReference type="Pfam" id="PF04138">
    <property type="entry name" value="GtrA_DPMS_TM"/>
    <property type="match status" value="1"/>
</dbReference>
<keyword evidence="5 6" id="KW-0472">Membrane</keyword>
<accession>A0A4R6QU27</accession>
<evidence type="ECO:0000313" key="9">
    <source>
        <dbReference type="Proteomes" id="UP000295361"/>
    </source>
</evidence>
<evidence type="ECO:0000313" key="8">
    <source>
        <dbReference type="EMBL" id="TDP74633.1"/>
    </source>
</evidence>
<dbReference type="AlphaFoldDB" id="A0A4R6QU27"/>
<comment type="subcellular location">
    <subcellularLocation>
        <location evidence="1">Membrane</location>
        <topology evidence="1">Multi-pass membrane protein</topology>
    </subcellularLocation>
</comment>
<comment type="caution">
    <text evidence="8">The sequence shown here is derived from an EMBL/GenBank/DDBJ whole genome shotgun (WGS) entry which is preliminary data.</text>
</comment>
<evidence type="ECO:0000259" key="7">
    <source>
        <dbReference type="Pfam" id="PF04138"/>
    </source>
</evidence>
<feature type="transmembrane region" description="Helical" evidence="6">
    <location>
        <begin position="79"/>
        <end position="100"/>
    </location>
</feature>
<reference evidence="8 9" key="1">
    <citation type="submission" date="2019-03" db="EMBL/GenBank/DDBJ databases">
        <title>Genomic Encyclopedia of Type Strains, Phase IV (KMG-IV): sequencing the most valuable type-strain genomes for metagenomic binning, comparative biology and taxonomic classification.</title>
        <authorList>
            <person name="Goeker M."/>
        </authorList>
    </citation>
    <scope>NUCLEOTIDE SEQUENCE [LARGE SCALE GENOMIC DNA]</scope>
    <source>
        <strain evidence="8 9">DSM 16998</strain>
    </source>
</reference>